<protein>
    <submittedName>
        <fullName evidence="3">RimK/LysX family protein</fullName>
    </submittedName>
</protein>
<name>A0A9X1XN85_9VIBR</name>
<evidence type="ECO:0000313" key="3">
    <source>
        <dbReference type="EMBL" id="MCK6264070.1"/>
    </source>
</evidence>
<evidence type="ECO:0000313" key="4">
    <source>
        <dbReference type="Proteomes" id="UP001139559"/>
    </source>
</evidence>
<dbReference type="SUPFAM" id="SSF50630">
    <property type="entry name" value="Acid proteases"/>
    <property type="match status" value="1"/>
</dbReference>
<keyword evidence="1" id="KW-0732">Signal</keyword>
<accession>A0A9X1XN85</accession>
<dbReference type="PANTHER" id="PTHR38037">
    <property type="entry name" value="ZN_PROTEASE DOMAIN-CONTAINING PROTEIN"/>
    <property type="match status" value="1"/>
</dbReference>
<feature type="domain" description="Retropepsin-like aspartic endopeptidase" evidence="2">
    <location>
        <begin position="32"/>
        <end position="163"/>
    </location>
</feature>
<evidence type="ECO:0000256" key="1">
    <source>
        <dbReference type="SAM" id="SignalP"/>
    </source>
</evidence>
<sequence length="168" mass="18864">MKTIVLSASLFMATISSMAHASSCSVENMDIIGQKAFVDIAELKTSYRARVDTGATRTSLHAMNIEVIDGVDELEANIGKEVRFVTGNELDEHHHHQAEIVAVRSISNSFGTEFRYSIELTMTHQDYEQTVEVNLRDRSSMGDKLLIGRNWLECRYLVDVSQNPTEIL</sequence>
<comment type="caution">
    <text evidence="3">The sequence shown here is derived from an EMBL/GenBank/DDBJ whole genome shotgun (WGS) entry which is preliminary data.</text>
</comment>
<dbReference type="Gene3D" id="2.40.70.10">
    <property type="entry name" value="Acid Proteases"/>
    <property type="match status" value="1"/>
</dbReference>
<dbReference type="PANTHER" id="PTHR38037:SF2">
    <property type="entry name" value="ATP-DEPENDENT ZINC PROTEASE DOMAIN-CONTAINING PROTEIN-RELATED"/>
    <property type="match status" value="1"/>
</dbReference>
<dbReference type="RefSeq" id="WP_248009148.1">
    <property type="nucleotide sequence ID" value="NZ_JAJHVV010000007.1"/>
</dbReference>
<proteinExistence type="predicted"/>
<dbReference type="AlphaFoldDB" id="A0A9X1XN85"/>
<gene>
    <name evidence="3" type="ORF">KP803_12390</name>
</gene>
<feature type="chain" id="PRO_5040852257" evidence="1">
    <location>
        <begin position="22"/>
        <end position="168"/>
    </location>
</feature>
<dbReference type="Pfam" id="PF05618">
    <property type="entry name" value="Zn_protease"/>
    <property type="match status" value="1"/>
</dbReference>
<evidence type="ECO:0000259" key="2">
    <source>
        <dbReference type="Pfam" id="PF05618"/>
    </source>
</evidence>
<dbReference type="InterPro" id="IPR008503">
    <property type="entry name" value="Asp_endopeptidase"/>
</dbReference>
<feature type="signal peptide" evidence="1">
    <location>
        <begin position="1"/>
        <end position="21"/>
    </location>
</feature>
<keyword evidence="4" id="KW-1185">Reference proteome</keyword>
<reference evidence="3" key="1">
    <citation type="submission" date="2021-11" db="EMBL/GenBank/DDBJ databases">
        <title>Vibrio ZSDE26 sp. nov. and Vibrio ZSDZ34 sp. nov., isolated from coastal seawater in Qingdao.</title>
        <authorList>
            <person name="Zhang P."/>
        </authorList>
    </citation>
    <scope>NUCLEOTIDE SEQUENCE</scope>
    <source>
        <strain evidence="3">ZSDE26</strain>
    </source>
</reference>
<dbReference type="EMBL" id="JAJHVV010000007">
    <property type="protein sequence ID" value="MCK6264070.1"/>
    <property type="molecule type" value="Genomic_DNA"/>
</dbReference>
<organism evidence="3 4">
    <name type="scientific">Vibrio amylolyticus</name>
    <dbReference type="NCBI Taxonomy" id="2847292"/>
    <lineage>
        <taxon>Bacteria</taxon>
        <taxon>Pseudomonadati</taxon>
        <taxon>Pseudomonadota</taxon>
        <taxon>Gammaproteobacteria</taxon>
        <taxon>Vibrionales</taxon>
        <taxon>Vibrionaceae</taxon>
        <taxon>Vibrio</taxon>
    </lineage>
</organism>
<dbReference type="InterPro" id="IPR021109">
    <property type="entry name" value="Peptidase_aspartic_dom_sf"/>
</dbReference>
<dbReference type="Proteomes" id="UP001139559">
    <property type="component" value="Unassembled WGS sequence"/>
</dbReference>